<dbReference type="AlphaFoldDB" id="W7A5X6"/>
<reference evidence="1 2" key="1">
    <citation type="submission" date="2013-02" db="EMBL/GenBank/DDBJ databases">
        <title>The Genome Sequence of Plasmodium inui San Antonio 1.</title>
        <authorList>
            <consortium name="The Broad Institute Genome Sequencing Platform"/>
            <consortium name="The Broad Institute Genome Sequencing Center for Infectious Disease"/>
            <person name="Neafsey D."/>
            <person name="Cheeseman I."/>
            <person name="Volkman S."/>
            <person name="Adams J."/>
            <person name="Walker B."/>
            <person name="Young S.K."/>
            <person name="Zeng Q."/>
            <person name="Gargeya S."/>
            <person name="Fitzgerald M."/>
            <person name="Haas B."/>
            <person name="Abouelleil A."/>
            <person name="Alvarado L."/>
            <person name="Arachchi H.M."/>
            <person name="Berlin A.M."/>
            <person name="Chapman S.B."/>
            <person name="Dewar J."/>
            <person name="Goldberg J."/>
            <person name="Griggs A."/>
            <person name="Gujja S."/>
            <person name="Hansen M."/>
            <person name="Howarth C."/>
            <person name="Imamovic A."/>
            <person name="Larimer J."/>
            <person name="McCowan C."/>
            <person name="Murphy C."/>
            <person name="Neiman D."/>
            <person name="Pearson M."/>
            <person name="Priest M."/>
            <person name="Roberts A."/>
            <person name="Saif S."/>
            <person name="Shea T."/>
            <person name="Sisk P."/>
            <person name="Sykes S."/>
            <person name="Wortman J."/>
            <person name="Nusbaum C."/>
            <person name="Birren B."/>
        </authorList>
    </citation>
    <scope>NUCLEOTIDE SEQUENCE [LARGE SCALE GENOMIC DNA]</scope>
    <source>
        <strain evidence="1 2">San Antonio 1</strain>
    </source>
</reference>
<dbReference type="GeneID" id="20040403"/>
<dbReference type="Proteomes" id="UP000030640">
    <property type="component" value="Unassembled WGS sequence"/>
</dbReference>
<dbReference type="VEuPathDB" id="PlasmoDB:C922_05129"/>
<proteinExistence type="predicted"/>
<organism evidence="1 2">
    <name type="scientific">Plasmodium inui San Antonio 1</name>
    <dbReference type="NCBI Taxonomy" id="1237626"/>
    <lineage>
        <taxon>Eukaryota</taxon>
        <taxon>Sar</taxon>
        <taxon>Alveolata</taxon>
        <taxon>Apicomplexa</taxon>
        <taxon>Aconoidasida</taxon>
        <taxon>Haemosporida</taxon>
        <taxon>Plasmodiidae</taxon>
        <taxon>Plasmodium</taxon>
        <taxon>Plasmodium (Plasmodium)</taxon>
    </lineage>
</organism>
<name>W7A5X6_9APIC</name>
<keyword evidence="2" id="KW-1185">Reference proteome</keyword>
<evidence type="ECO:0000313" key="2">
    <source>
        <dbReference type="Proteomes" id="UP000030640"/>
    </source>
</evidence>
<accession>W7A5X6</accession>
<dbReference type="EMBL" id="KI965498">
    <property type="protein sequence ID" value="EUD64489.1"/>
    <property type="molecule type" value="Genomic_DNA"/>
</dbReference>
<sequence length="85" mass="10186">MSNQIRIGAHSCSNLHIQKHQWHSLEHKYSYIYDMIKENNQSDNLQQGHKTEEQCVQENVMFERNEFNAEPHTPFIQTRRIICDS</sequence>
<evidence type="ECO:0000313" key="1">
    <source>
        <dbReference type="EMBL" id="EUD64489.1"/>
    </source>
</evidence>
<gene>
    <name evidence="1" type="ORF">C922_05129</name>
</gene>
<protein>
    <submittedName>
        <fullName evidence="1">Uncharacterized protein</fullName>
    </submittedName>
</protein>
<dbReference type="RefSeq" id="XP_008818923.1">
    <property type="nucleotide sequence ID" value="XM_008820701.1"/>
</dbReference>